<accession>A0A2P6MHD9</accession>
<name>A0A2P6MHD9_ALKUR</name>
<evidence type="ECO:0000313" key="2">
    <source>
        <dbReference type="Proteomes" id="UP000243650"/>
    </source>
</evidence>
<dbReference type="EMBL" id="PVNS01000007">
    <property type="protein sequence ID" value="PRO65681.1"/>
    <property type="molecule type" value="Genomic_DNA"/>
</dbReference>
<dbReference type="AlphaFoldDB" id="A0A2P6MHD9"/>
<dbReference type="Proteomes" id="UP000243650">
    <property type="component" value="Unassembled WGS sequence"/>
</dbReference>
<organism evidence="1 2">
    <name type="scientific">Alkalicoccus urumqiensis</name>
    <name type="common">Bacillus urumqiensis</name>
    <dbReference type="NCBI Taxonomy" id="1548213"/>
    <lineage>
        <taxon>Bacteria</taxon>
        <taxon>Bacillati</taxon>
        <taxon>Bacillota</taxon>
        <taxon>Bacilli</taxon>
        <taxon>Bacillales</taxon>
        <taxon>Bacillaceae</taxon>
        <taxon>Alkalicoccus</taxon>
    </lineage>
</organism>
<keyword evidence="2" id="KW-1185">Reference proteome</keyword>
<gene>
    <name evidence="1" type="ORF">C6I21_09165</name>
</gene>
<sequence>MGLAAAAMGLAPAVVGLRPPYNRCGRSPPQSSAFEQHTAWISGAAGVWRPVDGGKLDSAGALWESVREKWESEYWKWDFPAAVRMDTPVIGMPP</sequence>
<proteinExistence type="predicted"/>
<evidence type="ECO:0000313" key="1">
    <source>
        <dbReference type="EMBL" id="PRO65681.1"/>
    </source>
</evidence>
<comment type="caution">
    <text evidence="1">The sequence shown here is derived from an EMBL/GenBank/DDBJ whole genome shotgun (WGS) entry which is preliminary data.</text>
</comment>
<protein>
    <submittedName>
        <fullName evidence="1">Uncharacterized protein</fullName>
    </submittedName>
</protein>
<reference evidence="1 2" key="1">
    <citation type="submission" date="2018-03" db="EMBL/GenBank/DDBJ databases">
        <title>Bacillus urumqiensis sp. nov., a moderately haloalkaliphilic bacterium isolated from a salt lake.</title>
        <authorList>
            <person name="Zhao B."/>
            <person name="Liao Z."/>
        </authorList>
    </citation>
    <scope>NUCLEOTIDE SEQUENCE [LARGE SCALE GENOMIC DNA]</scope>
    <source>
        <strain evidence="1 2">BZ-SZ-XJ18</strain>
    </source>
</reference>